<proteinExistence type="predicted"/>
<keyword evidence="3" id="KW-1185">Reference proteome</keyword>
<dbReference type="EMBL" id="JANIIK010000038">
    <property type="protein sequence ID" value="KAJ3610282.1"/>
    <property type="molecule type" value="Genomic_DNA"/>
</dbReference>
<feature type="region of interest" description="Disordered" evidence="1">
    <location>
        <begin position="65"/>
        <end position="145"/>
    </location>
</feature>
<dbReference type="OrthoDB" id="9950399at2759"/>
<name>A0A9Q0EMF9_9TELE</name>
<feature type="compositionally biased region" description="Basic residues" evidence="1">
    <location>
        <begin position="100"/>
        <end position="137"/>
    </location>
</feature>
<sequence>MSQCRKRCRRQLTKLARYFYRFLTGTLTQGRGASAFISSLPRQELDVCSLVAGCCFREQDTNKLNGSLESEPVSGEEHQSADRTTQNPNHRTDVQEKRHQEKRHQEKRHQEKRHQEKRHQEKRHQEKRHQEKRHQEKRHQDTTHNEHEYVISACGFSLGTIGGAQVVPLGQTSIQLKDMCDCEPNTQTHVSGGTDTPYSKSVLYL</sequence>
<dbReference type="AlphaFoldDB" id="A0A9Q0EMF9"/>
<evidence type="ECO:0000313" key="2">
    <source>
        <dbReference type="EMBL" id="KAJ3610282.1"/>
    </source>
</evidence>
<dbReference type="Proteomes" id="UP001148018">
    <property type="component" value="Unassembled WGS sequence"/>
</dbReference>
<accession>A0A9Q0EMF9</accession>
<comment type="caution">
    <text evidence="2">The sequence shown here is derived from an EMBL/GenBank/DDBJ whole genome shotgun (WGS) entry which is preliminary data.</text>
</comment>
<evidence type="ECO:0000313" key="3">
    <source>
        <dbReference type="Proteomes" id="UP001148018"/>
    </source>
</evidence>
<organism evidence="2 3">
    <name type="scientific">Muraenolepis orangiensis</name>
    <name type="common">Patagonian moray cod</name>
    <dbReference type="NCBI Taxonomy" id="630683"/>
    <lineage>
        <taxon>Eukaryota</taxon>
        <taxon>Metazoa</taxon>
        <taxon>Chordata</taxon>
        <taxon>Craniata</taxon>
        <taxon>Vertebrata</taxon>
        <taxon>Euteleostomi</taxon>
        <taxon>Actinopterygii</taxon>
        <taxon>Neopterygii</taxon>
        <taxon>Teleostei</taxon>
        <taxon>Neoteleostei</taxon>
        <taxon>Acanthomorphata</taxon>
        <taxon>Zeiogadaria</taxon>
        <taxon>Gadariae</taxon>
        <taxon>Gadiformes</taxon>
        <taxon>Muraenolepidoidei</taxon>
        <taxon>Muraenolepididae</taxon>
        <taxon>Muraenolepis</taxon>
    </lineage>
</organism>
<reference evidence="2" key="1">
    <citation type="submission" date="2022-07" db="EMBL/GenBank/DDBJ databases">
        <title>Chromosome-level genome of Muraenolepis orangiensis.</title>
        <authorList>
            <person name="Kim J."/>
        </authorList>
    </citation>
    <scope>NUCLEOTIDE SEQUENCE</scope>
    <source>
        <strain evidence="2">KU_S4_2022</strain>
        <tissue evidence="2">Muscle</tissue>
    </source>
</reference>
<gene>
    <name evidence="2" type="ORF">NHX12_022375</name>
</gene>
<protein>
    <submittedName>
        <fullName evidence="2">Uncharacterized protein</fullName>
    </submittedName>
</protein>
<evidence type="ECO:0000256" key="1">
    <source>
        <dbReference type="SAM" id="MobiDB-lite"/>
    </source>
</evidence>
<feature type="compositionally biased region" description="Basic and acidic residues" evidence="1">
    <location>
        <begin position="90"/>
        <end position="99"/>
    </location>
</feature>